<keyword evidence="1" id="KW-0812">Transmembrane</keyword>
<dbReference type="Proteomes" id="UP000006238">
    <property type="component" value="Unassembled WGS sequence"/>
</dbReference>
<evidence type="ECO:0000313" key="3">
    <source>
        <dbReference type="Proteomes" id="UP000006238"/>
    </source>
</evidence>
<dbReference type="HOGENOM" id="CLU_3306264_0_0_9"/>
<dbReference type="EMBL" id="ABWN01000026">
    <property type="protein sequence ID" value="EFF68691.1"/>
    <property type="molecule type" value="Genomic_DNA"/>
</dbReference>
<accession>D4RYZ0</accession>
<evidence type="ECO:0000313" key="2">
    <source>
        <dbReference type="EMBL" id="EFF68691.1"/>
    </source>
</evidence>
<organism evidence="2 3">
    <name type="scientific">Eshraghiella crossota DSM 2876</name>
    <dbReference type="NCBI Taxonomy" id="511680"/>
    <lineage>
        <taxon>Bacteria</taxon>
        <taxon>Bacillati</taxon>
        <taxon>Bacillota</taxon>
        <taxon>Clostridia</taxon>
        <taxon>Lachnospirales</taxon>
        <taxon>Lachnospiraceae</taxon>
        <taxon>Eshraghiella</taxon>
    </lineage>
</organism>
<keyword evidence="1" id="KW-1133">Transmembrane helix</keyword>
<proteinExistence type="predicted"/>
<reference evidence="2 3" key="1">
    <citation type="submission" date="2010-02" db="EMBL/GenBank/DDBJ databases">
        <authorList>
            <person name="Weinstock G."/>
            <person name="Sodergren E."/>
            <person name="Clifton S."/>
            <person name="Fulton L."/>
            <person name="Fulton B."/>
            <person name="Courtney L."/>
            <person name="Fronick C."/>
            <person name="Harrison M."/>
            <person name="Strong C."/>
            <person name="Farmer C."/>
            <person name="Delahaunty K."/>
            <person name="Markovic C."/>
            <person name="Hall O."/>
            <person name="Minx P."/>
            <person name="Tomlinson C."/>
            <person name="Mitreva M."/>
            <person name="Nelson J."/>
            <person name="Hou S."/>
            <person name="Wollam A."/>
            <person name="Pepin K.H."/>
            <person name="Johnson M."/>
            <person name="Bhonagiri V."/>
            <person name="Zhang X."/>
            <person name="Suruliraj S."/>
            <person name="Warren W."/>
            <person name="Chinwalla A."/>
            <person name="Mardis E.R."/>
            <person name="Wilson R.K."/>
        </authorList>
    </citation>
    <scope>NUCLEOTIDE SEQUENCE [LARGE SCALE GENOMIC DNA]</scope>
    <source>
        <strain evidence="2 3">DSM 2876</strain>
    </source>
</reference>
<feature type="transmembrane region" description="Helical" evidence="1">
    <location>
        <begin position="14"/>
        <end position="36"/>
    </location>
</feature>
<keyword evidence="3" id="KW-1185">Reference proteome</keyword>
<sequence length="39" mass="4347">MIDEKVAKKYKKKVALTITIMSLIAIASVVITVILIKKM</sequence>
<protein>
    <submittedName>
        <fullName evidence="2">Uncharacterized protein</fullName>
    </submittedName>
</protein>
<keyword evidence="1" id="KW-0472">Membrane</keyword>
<evidence type="ECO:0000256" key="1">
    <source>
        <dbReference type="SAM" id="Phobius"/>
    </source>
</evidence>
<name>D4RYZ0_9FIRM</name>
<comment type="caution">
    <text evidence="2">The sequence shown here is derived from an EMBL/GenBank/DDBJ whole genome shotgun (WGS) entry which is preliminary data.</text>
</comment>
<dbReference type="AlphaFoldDB" id="D4RYZ0"/>
<gene>
    <name evidence="2" type="ORF">BUTYVIB_01054</name>
</gene>